<keyword evidence="7" id="KW-1185">Reference proteome</keyword>
<evidence type="ECO:0000259" key="5">
    <source>
        <dbReference type="PROSITE" id="PS50931"/>
    </source>
</evidence>
<name>A0A286GNB4_9PROT</name>
<dbReference type="RefSeq" id="WP_097279811.1">
    <property type="nucleotide sequence ID" value="NZ_OCNJ01000006.1"/>
</dbReference>
<proteinExistence type="inferred from homology"/>
<keyword evidence="3" id="KW-0238">DNA-binding</keyword>
<dbReference type="Proteomes" id="UP000219621">
    <property type="component" value="Unassembled WGS sequence"/>
</dbReference>
<dbReference type="InterPro" id="IPR036390">
    <property type="entry name" value="WH_DNA-bd_sf"/>
</dbReference>
<dbReference type="AlphaFoldDB" id="A0A286GNB4"/>
<accession>A0A286GNB4</accession>
<dbReference type="GO" id="GO:0003700">
    <property type="term" value="F:DNA-binding transcription factor activity"/>
    <property type="evidence" value="ECO:0007669"/>
    <property type="project" value="InterPro"/>
</dbReference>
<comment type="similarity">
    <text evidence="1">Belongs to the LysR transcriptional regulatory family.</text>
</comment>
<dbReference type="SUPFAM" id="SSF46785">
    <property type="entry name" value="Winged helix' DNA-binding domain"/>
    <property type="match status" value="1"/>
</dbReference>
<dbReference type="GO" id="GO:0043565">
    <property type="term" value="F:sequence-specific DNA binding"/>
    <property type="evidence" value="ECO:0007669"/>
    <property type="project" value="TreeGrafter"/>
</dbReference>
<dbReference type="InterPro" id="IPR036388">
    <property type="entry name" value="WH-like_DNA-bd_sf"/>
</dbReference>
<evidence type="ECO:0000256" key="4">
    <source>
        <dbReference type="ARBA" id="ARBA00023163"/>
    </source>
</evidence>
<dbReference type="Pfam" id="PF00126">
    <property type="entry name" value="HTH_1"/>
    <property type="match status" value="1"/>
</dbReference>
<dbReference type="Pfam" id="PF03466">
    <property type="entry name" value="LysR_substrate"/>
    <property type="match status" value="1"/>
</dbReference>
<dbReference type="NCBIfam" id="NF008352">
    <property type="entry name" value="PRK11139.1"/>
    <property type="match status" value="1"/>
</dbReference>
<gene>
    <name evidence="6" type="ORF">SAMN05421508_10625</name>
</gene>
<evidence type="ECO:0000256" key="1">
    <source>
        <dbReference type="ARBA" id="ARBA00009437"/>
    </source>
</evidence>
<dbReference type="CDD" id="cd08432">
    <property type="entry name" value="PBP2_GcdR_TrpI_HvrB_AmpR_like"/>
    <property type="match status" value="1"/>
</dbReference>
<reference evidence="6 7" key="1">
    <citation type="submission" date="2017-09" db="EMBL/GenBank/DDBJ databases">
        <authorList>
            <person name="Ehlers B."/>
            <person name="Leendertz F.H."/>
        </authorList>
    </citation>
    <scope>NUCLEOTIDE SEQUENCE [LARGE SCALE GENOMIC DNA]</scope>
    <source>
        <strain evidence="6 7">USBA 140</strain>
    </source>
</reference>
<sequence length="308" mass="33682">MVRRLPPLNALRAFEAAARLGSFTAAAEELAVTPAAVSHQVKGLEDYLGLPLFERLPRGIRLTDAGRAYLPQLTFGFNHLARASAALAAGEARGVLTVSVLPSLLRRWLLPRLGDFRRRHPGVSLRFSMTSVYARFSEGEADIGLRYGSGEYAGLQAVRLLDEVVFPVASPSLTTGPQALRQWADMRRADLIHQFVTSVPDPWIQWRPWLLAHDLPEVDTEGGLAFDDASAAMQAAQDGLGVALGRGVLVADDVRSGRLVPLFDEVRRADFAYWVVGPRASFDLPKVAVFVDWLREMADTTPSADAIL</sequence>
<protein>
    <submittedName>
        <fullName evidence="6">Transcriptional regulator, LysR family</fullName>
    </submittedName>
</protein>
<dbReference type="OrthoDB" id="9794694at2"/>
<evidence type="ECO:0000313" key="7">
    <source>
        <dbReference type="Proteomes" id="UP000219621"/>
    </source>
</evidence>
<feature type="domain" description="HTH lysR-type" evidence="5">
    <location>
        <begin position="6"/>
        <end position="63"/>
    </location>
</feature>
<evidence type="ECO:0000256" key="2">
    <source>
        <dbReference type="ARBA" id="ARBA00023015"/>
    </source>
</evidence>
<evidence type="ECO:0000313" key="6">
    <source>
        <dbReference type="EMBL" id="SOD96656.1"/>
    </source>
</evidence>
<dbReference type="FunFam" id="1.10.10.10:FF:000038">
    <property type="entry name" value="Glycine cleavage system transcriptional activator"/>
    <property type="match status" value="1"/>
</dbReference>
<dbReference type="InterPro" id="IPR000847">
    <property type="entry name" value="LysR_HTH_N"/>
</dbReference>
<dbReference type="SUPFAM" id="SSF53850">
    <property type="entry name" value="Periplasmic binding protein-like II"/>
    <property type="match status" value="1"/>
</dbReference>
<keyword evidence="4" id="KW-0804">Transcription</keyword>
<dbReference type="PROSITE" id="PS50931">
    <property type="entry name" value="HTH_LYSR"/>
    <property type="match status" value="1"/>
</dbReference>
<dbReference type="Gene3D" id="3.40.190.10">
    <property type="entry name" value="Periplasmic binding protein-like II"/>
    <property type="match status" value="2"/>
</dbReference>
<dbReference type="PANTHER" id="PTHR30537">
    <property type="entry name" value="HTH-TYPE TRANSCRIPTIONAL REGULATOR"/>
    <property type="match status" value="1"/>
</dbReference>
<dbReference type="InterPro" id="IPR058163">
    <property type="entry name" value="LysR-type_TF_proteobact-type"/>
</dbReference>
<dbReference type="EMBL" id="OCNJ01000006">
    <property type="protein sequence ID" value="SOD96656.1"/>
    <property type="molecule type" value="Genomic_DNA"/>
</dbReference>
<evidence type="ECO:0000256" key="3">
    <source>
        <dbReference type="ARBA" id="ARBA00023125"/>
    </source>
</evidence>
<dbReference type="Gene3D" id="1.10.10.10">
    <property type="entry name" value="Winged helix-like DNA-binding domain superfamily/Winged helix DNA-binding domain"/>
    <property type="match status" value="1"/>
</dbReference>
<dbReference type="GO" id="GO:0006351">
    <property type="term" value="P:DNA-templated transcription"/>
    <property type="evidence" value="ECO:0007669"/>
    <property type="project" value="TreeGrafter"/>
</dbReference>
<keyword evidence="2" id="KW-0805">Transcription regulation</keyword>
<organism evidence="6 7">
    <name type="scientific">Caenispirillum bisanense</name>
    <dbReference type="NCBI Taxonomy" id="414052"/>
    <lineage>
        <taxon>Bacteria</taxon>
        <taxon>Pseudomonadati</taxon>
        <taxon>Pseudomonadota</taxon>
        <taxon>Alphaproteobacteria</taxon>
        <taxon>Rhodospirillales</taxon>
        <taxon>Novispirillaceae</taxon>
        <taxon>Caenispirillum</taxon>
    </lineage>
</organism>
<dbReference type="PRINTS" id="PR00039">
    <property type="entry name" value="HTHLYSR"/>
</dbReference>
<dbReference type="InterPro" id="IPR005119">
    <property type="entry name" value="LysR_subst-bd"/>
</dbReference>
<dbReference type="PANTHER" id="PTHR30537:SF79">
    <property type="entry name" value="TRANSCRIPTIONAL REGULATOR-RELATED"/>
    <property type="match status" value="1"/>
</dbReference>